<comment type="caution">
    <text evidence="4">The sequence shown here is derived from an EMBL/GenBank/DDBJ whole genome shotgun (WGS) entry which is preliminary data.</text>
</comment>
<dbReference type="EMBL" id="QGNZ01000001">
    <property type="protein sequence ID" value="PWS29455.1"/>
    <property type="molecule type" value="Genomic_DNA"/>
</dbReference>
<dbReference type="PANTHER" id="PTHR43397">
    <property type="entry name" value="ERGOTHIONEINE BIOSYNTHESIS PROTEIN 1"/>
    <property type="match status" value="1"/>
</dbReference>
<reference evidence="4 5" key="1">
    <citation type="submission" date="2018-05" db="EMBL/GenBank/DDBJ databases">
        <title>Pedobacter paludis sp. nov., isolated from wetland soil.</title>
        <authorList>
            <person name="Zhang Y."/>
            <person name="Wang G."/>
        </authorList>
    </citation>
    <scope>NUCLEOTIDE SEQUENCE [LARGE SCALE GENOMIC DNA]</scope>
    <source>
        <strain evidence="4 5">KCTC22721</strain>
    </source>
</reference>
<dbReference type="PIRSF" id="PIRSF018005">
    <property type="entry name" value="UCP018005"/>
    <property type="match status" value="1"/>
</dbReference>
<organism evidence="4 5">
    <name type="scientific">Pedobacter yonginense</name>
    <dbReference type="NCBI Taxonomy" id="651869"/>
    <lineage>
        <taxon>Bacteria</taxon>
        <taxon>Pseudomonadati</taxon>
        <taxon>Bacteroidota</taxon>
        <taxon>Sphingobacteriia</taxon>
        <taxon>Sphingobacteriales</taxon>
        <taxon>Sphingobacteriaceae</taxon>
        <taxon>Pedobacter</taxon>
    </lineage>
</organism>
<dbReference type="Gene3D" id="3.40.50.150">
    <property type="entry name" value="Vaccinia Virus protein VP39"/>
    <property type="match status" value="1"/>
</dbReference>
<dbReference type="AlphaFoldDB" id="A0A317ESR7"/>
<name>A0A317ESR7_9SPHI</name>
<proteinExistence type="predicted"/>
<evidence type="ECO:0000256" key="1">
    <source>
        <dbReference type="ARBA" id="ARBA00022603"/>
    </source>
</evidence>
<accession>A0A317ESR7</accession>
<keyword evidence="5" id="KW-1185">Reference proteome</keyword>
<dbReference type="RefSeq" id="WP_109924879.1">
    <property type="nucleotide sequence ID" value="NZ_QGNZ01000001.1"/>
</dbReference>
<feature type="domain" description="Histidine-specific methyltransferase SAM-dependent" evidence="3">
    <location>
        <begin position="18"/>
        <end position="322"/>
    </location>
</feature>
<dbReference type="Proteomes" id="UP000245379">
    <property type="component" value="Unassembled WGS sequence"/>
</dbReference>
<keyword evidence="2 4" id="KW-0808">Transferase</keyword>
<dbReference type="OrthoDB" id="5289726at2"/>
<dbReference type="InterPro" id="IPR029063">
    <property type="entry name" value="SAM-dependent_MTases_sf"/>
</dbReference>
<gene>
    <name evidence="4" type="ORF">DHW03_06480</name>
</gene>
<dbReference type="Pfam" id="PF10017">
    <property type="entry name" value="Methyltransf_33"/>
    <property type="match status" value="1"/>
</dbReference>
<dbReference type="SUPFAM" id="SSF53335">
    <property type="entry name" value="S-adenosyl-L-methionine-dependent methyltransferases"/>
    <property type="match status" value="1"/>
</dbReference>
<protein>
    <submittedName>
        <fullName evidence="4">L-histidine N(Alpha)-methyltransferase</fullName>
    </submittedName>
</protein>
<keyword evidence="1 4" id="KW-0489">Methyltransferase</keyword>
<evidence type="ECO:0000313" key="4">
    <source>
        <dbReference type="EMBL" id="PWS29455.1"/>
    </source>
</evidence>
<evidence type="ECO:0000259" key="3">
    <source>
        <dbReference type="Pfam" id="PF10017"/>
    </source>
</evidence>
<dbReference type="PANTHER" id="PTHR43397:SF1">
    <property type="entry name" value="ERGOTHIONEINE BIOSYNTHESIS PROTEIN 1"/>
    <property type="match status" value="1"/>
</dbReference>
<dbReference type="GO" id="GO:0008168">
    <property type="term" value="F:methyltransferase activity"/>
    <property type="evidence" value="ECO:0007669"/>
    <property type="project" value="UniProtKB-KW"/>
</dbReference>
<dbReference type="InterPro" id="IPR019257">
    <property type="entry name" value="MeTrfase_dom"/>
</dbReference>
<evidence type="ECO:0000313" key="5">
    <source>
        <dbReference type="Proteomes" id="UP000245379"/>
    </source>
</evidence>
<dbReference type="InterPro" id="IPR051128">
    <property type="entry name" value="EgtD_Methyltrsf_superfamily"/>
</dbReference>
<sequence length="325" mass="36938">MSTITTETTTTNKTQFLEETLIGLKSEPKFMQSKYFYDEKGDYIFQQIMNMEEYYLTDAEMDILSNQTAQLAKVITAPGDPFDLIELGAGDATKSVHLLKALIEQKHDFTYFPIDISEHVIADLEENLPLKLPTLNLQGLNGDYFAMLKRATEISSRRKVMLFMGANIGNMNVDEARDFCIDLRNLLSKGDMLIVGFDLKKNPQQILAAYDDEAGITSSFNLNLLQRINRELEGDFDLDGFEHYASYDPETGACKSYLISLKNQEVKIGQKERISFAANEYIFMEISQKYSLKEIEQLAKSSGFNVLTHFSDAKGYFVDAVWTLN</sequence>
<dbReference type="InterPro" id="IPR017804">
    <property type="entry name" value="MeTrfase_EgtD-like"/>
</dbReference>
<evidence type="ECO:0000256" key="2">
    <source>
        <dbReference type="ARBA" id="ARBA00022679"/>
    </source>
</evidence>
<dbReference type="GO" id="GO:0032259">
    <property type="term" value="P:methylation"/>
    <property type="evidence" value="ECO:0007669"/>
    <property type="project" value="UniProtKB-KW"/>
</dbReference>